<keyword evidence="2" id="KW-1185">Reference proteome</keyword>
<dbReference type="NCBIfam" id="TIGR01626">
    <property type="entry name" value="ytfJ_HI0045"/>
    <property type="match status" value="1"/>
</dbReference>
<dbReference type="EMBL" id="SHNN01000002">
    <property type="protein sequence ID" value="MCX2981520.1"/>
    <property type="molecule type" value="Genomic_DNA"/>
</dbReference>
<dbReference type="Pfam" id="PF09695">
    <property type="entry name" value="YtfJ_HI0045"/>
    <property type="match status" value="1"/>
</dbReference>
<dbReference type="InterPro" id="IPR006513">
    <property type="entry name" value="YtfJ_HI0045"/>
</dbReference>
<name>A0ABT3TGR8_9GAMM</name>
<gene>
    <name evidence="1" type="ORF">EYC98_11675</name>
</gene>
<evidence type="ECO:0000313" key="2">
    <source>
        <dbReference type="Proteomes" id="UP001143362"/>
    </source>
</evidence>
<protein>
    <submittedName>
        <fullName evidence="1">YtfJ family protein</fullName>
    </submittedName>
</protein>
<organism evidence="1 2">
    <name type="scientific">Candidatus Litorirhabdus singularis</name>
    <dbReference type="NCBI Taxonomy" id="2518993"/>
    <lineage>
        <taxon>Bacteria</taxon>
        <taxon>Pseudomonadati</taxon>
        <taxon>Pseudomonadota</taxon>
        <taxon>Gammaproteobacteria</taxon>
        <taxon>Cellvibrionales</taxon>
        <taxon>Halieaceae</taxon>
        <taxon>Candidatus Litorirhabdus</taxon>
    </lineage>
</organism>
<dbReference type="RefSeq" id="WP_279245518.1">
    <property type="nucleotide sequence ID" value="NZ_SHNN01000002.1"/>
</dbReference>
<sequence>MKTITLIGLLWMTAASSFAGGILVGQPLPQLKISERGELLLDDDDVSYSAWQSPQQPGKAHVLQYMAGTAGASKLNEPFTERLKVSADLDIMVTTVINLDDATWGTSGFVVSEVKKNKRLFPMSQLVLDDDGHGREVWSLPRKSSAIVITDAAGIVLYVKEGAMDESEIERALELLRGTGSPAVLGTDTAASS</sequence>
<dbReference type="Proteomes" id="UP001143362">
    <property type="component" value="Unassembled WGS sequence"/>
</dbReference>
<evidence type="ECO:0000313" key="1">
    <source>
        <dbReference type="EMBL" id="MCX2981520.1"/>
    </source>
</evidence>
<reference evidence="1" key="1">
    <citation type="submission" date="2019-02" db="EMBL/GenBank/DDBJ databases">
        <authorList>
            <person name="Li S.-H."/>
        </authorList>
    </citation>
    <scope>NUCLEOTIDE SEQUENCE</scope>
    <source>
        <strain evidence="1">IMCC14734</strain>
    </source>
</reference>
<comment type="caution">
    <text evidence="1">The sequence shown here is derived from an EMBL/GenBank/DDBJ whole genome shotgun (WGS) entry which is preliminary data.</text>
</comment>
<accession>A0ABT3TGR8</accession>
<proteinExistence type="predicted"/>